<feature type="coiled-coil region" evidence="1">
    <location>
        <begin position="578"/>
        <end position="605"/>
    </location>
</feature>
<evidence type="ECO:0000256" key="1">
    <source>
        <dbReference type="SAM" id="Coils"/>
    </source>
</evidence>
<proteinExistence type="predicted"/>
<feature type="compositionally biased region" description="Low complexity" evidence="2">
    <location>
        <begin position="1452"/>
        <end position="1467"/>
    </location>
</feature>
<evidence type="ECO:0000313" key="3">
    <source>
        <dbReference type="EMBL" id="CAC33018.1"/>
    </source>
</evidence>
<feature type="compositionally biased region" description="Basic and acidic residues" evidence="2">
    <location>
        <begin position="1472"/>
        <end position="1492"/>
    </location>
</feature>
<sequence length="1504" mass="162653">MLIRRVIECFACLRRVGHVVPQQGGRALRGRQRILIVEDDAGLTPAVLSGWSDGAVVFALAAKEGSPARVKYDPTLVDPTRAISPFLRSPIIVILSFFEIAAVADSGSTPPASPSRSVLPSPPLTRRGKRTAASAALSKTGGDKGPVSKNQSMSIEAGWRMFVPPFFQEVAQALGLCLSQLTPNTFSIMAGFEFVCRSRGLACTAERLLALYNEEGYFQMKYNMLKLAKIPRLFQLCGLQGETRSVHFPHLDKDPEFCALVSSLAEVVSDKVAPKVLKGSRSTRGSVSLSRSGIATRSGDPSPHSVSEVFLEVNSGLPSFGDFQSLQEDDLEVFHNPAPLAPKPASNFEWIRESLPSCFDLSCLLVPLRGLEVESISHASPPRAPSRARFNPIEKEAGPSLVVEGGGKTDASASSPTSREGLVGPIEGLSGEVDGGSLAVSSVPKEGAVPRLEDVVLSGLLERSRLEEIPEAQINGAGGQVEPCEEGTSSQAVVDKVVHLGSVELPLVEELRGVGSSFAQLRQVVDPREVESLRNRGLQWLKDTTCYAAVDFNSPQFLLMEHIQTLDDRVAELEASALGSLVQELEELKLDHSRVTAELREVRVAFEARAKRCLEWEAHATQLAKEKGFVLERLRAVEGERDDSAAELAALKDALDKTSRLRLEAEAGCTEAMKTVESLRDELRDCQASIDQRIAEQVRRVGTDLREQFSEKAKRDAYERIIQYIGSPLHHGFFRKVVIPEASSLASRSSSPDSRARRIRAMGSEIMAGGPMLTGPGPPSTRAADALFPRPADVFSRAVSTVAASGASAVASSLEERLIRVIPARVMPVRAHVGVEVVTVCVILPEKLLRLVEPLRLASWRKIPVVDSYTSVPPSAVQLANGVASRFDHDSRGVASRTRRGTESQLAAAVRNRRAAAGEVPPTDTKVAAAFDNRDPYYNPAEGFQLVIRDLESDQMVGQGRAGSTPSSQMEESVRELLDQYGIVGLDVLVPNPSEHAFNPPAGYLTVYSEQIHNGLRCFFHPFISHVLSFMQICPSQLVPHSYRCLVGYVLLYNYLNIPMSPALLFGAFAPRPVRQGYPFFQLVARQSVNFFLSGISMAFPSYRNWRTASSLFALVADSGDRGFFSTTYNAVSILERPRALIMVGLQAGSDHVNLIGAPLRRGTPFGAELATHELGNSSAEAVQEISSGDESPSCDGNVTPRRRHVSPTGPFGPLFSGSGMARTSPLSSPTLGVSVTPPGRTFSIDDYLRSFSEDRSGEEIPTGATPVDPVASSISSVSTPVAPSGEGTSSAPFQRQDLRAMYSSGRMNGLRDLVDSLLNPEERRLLSQDDGVQLLEVADKYTAELEEMKASWGKESFRLRGEVDALKKAAARERLLQEQVDNLQEMDKEARGTGGFVAGGSGPKGCPERRTGAGRGSSGRGRGGFDLVILPFEITRQTRVESLCVRDRTPTSAAAAATPAAVAATPLVPPRESRSPPVKEVREVSEEERRAAVRAGKRRLDDH</sequence>
<keyword evidence="1" id="KW-0175">Coiled coil</keyword>
<feature type="compositionally biased region" description="Polar residues" evidence="2">
    <location>
        <begin position="282"/>
        <end position="295"/>
    </location>
</feature>
<feature type="region of interest" description="Disordered" evidence="2">
    <location>
        <begin position="282"/>
        <end position="302"/>
    </location>
</feature>
<feature type="region of interest" description="Disordered" evidence="2">
    <location>
        <begin position="1394"/>
        <end position="1421"/>
    </location>
</feature>
<feature type="region of interest" description="Disordered" evidence="2">
    <location>
        <begin position="106"/>
        <end position="150"/>
    </location>
</feature>
<protein>
    <submittedName>
        <fullName evidence="3">Uncharacterized protein</fullName>
    </submittedName>
</protein>
<name>Q9AXC2_ANTHI</name>
<feature type="region of interest" description="Disordered" evidence="2">
    <location>
        <begin position="397"/>
        <end position="423"/>
    </location>
</feature>
<feature type="region of interest" description="Disordered" evidence="2">
    <location>
        <begin position="1255"/>
        <end position="1294"/>
    </location>
</feature>
<feature type="region of interest" description="Disordered" evidence="2">
    <location>
        <begin position="1452"/>
        <end position="1504"/>
    </location>
</feature>
<evidence type="ECO:0000256" key="2">
    <source>
        <dbReference type="SAM" id="MobiDB-lite"/>
    </source>
</evidence>
<reference evidence="3" key="1">
    <citation type="journal article" date="2002" name="Plant Mol. Biol.">
        <title>An F-box gene linked to the self-incompatibility (S) locus of Antirrhinum is expressed specifically in pollen and tapetum.</title>
        <authorList>
            <person name="Lai Z."/>
            <person name="Ma W."/>
            <person name="Han B."/>
            <person name="Liang L."/>
            <person name="Zhang Y."/>
            <person name="Hong G."/>
            <person name="Xue Y."/>
        </authorList>
    </citation>
    <scope>NUCLEOTIDE SEQUENCE</scope>
    <source>
        <tissue evidence="3">Leaf</tissue>
    </source>
</reference>
<feature type="region of interest" description="Disordered" evidence="2">
    <location>
        <begin position="1186"/>
        <end position="1212"/>
    </location>
</feature>
<dbReference type="EMBL" id="AJ300474">
    <property type="protein sequence ID" value="CAC33018.1"/>
    <property type="molecule type" value="Genomic_DNA"/>
</dbReference>
<feature type="compositionally biased region" description="Polar residues" evidence="2">
    <location>
        <begin position="1186"/>
        <end position="1197"/>
    </location>
</feature>
<accession>Q9AXC2</accession>
<feature type="compositionally biased region" description="Gly residues" evidence="2">
    <location>
        <begin position="1394"/>
        <end position="1404"/>
    </location>
</feature>
<feature type="compositionally biased region" description="Polar residues" evidence="2">
    <location>
        <begin position="1273"/>
        <end position="1294"/>
    </location>
</feature>
<organism evidence="3">
    <name type="scientific">Antirrhinum hispanicum</name>
    <name type="common">Snapdragon</name>
    <name type="synonym">Antirrhinum glutinosum</name>
    <dbReference type="NCBI Taxonomy" id="49039"/>
    <lineage>
        <taxon>Eukaryota</taxon>
        <taxon>Viridiplantae</taxon>
        <taxon>Streptophyta</taxon>
        <taxon>Embryophyta</taxon>
        <taxon>Tracheophyta</taxon>
        <taxon>Spermatophyta</taxon>
        <taxon>Magnoliopsida</taxon>
        <taxon>eudicotyledons</taxon>
        <taxon>Gunneridae</taxon>
        <taxon>Pentapetalae</taxon>
        <taxon>asterids</taxon>
        <taxon>lamiids</taxon>
        <taxon>Lamiales</taxon>
        <taxon>Plantaginaceae</taxon>
        <taxon>Antirrhineae</taxon>
        <taxon>Antirrhinum</taxon>
    </lineage>
</organism>